<feature type="compositionally biased region" description="Basic and acidic residues" evidence="1">
    <location>
        <begin position="745"/>
        <end position="787"/>
    </location>
</feature>
<sequence>MPGGPPGQGGPHPPAECNCPLCVVFRKVASLVFGANSTQVLRDRTRPYIEGLYTQLLEIALEVQGSSASRTGGAGQGGEARPGGPPLPSSAPEPAEDTRGGGDPGQTVAAPGGSGVKEEEESSPVKEGGGKVEVAAAPPVTSASEGPDGEGATSAGSRPEVEAEENEEPPAKNKRRPPLPRQRRGGYEGEDSSRRRRRRDRSRRRRRDASSSKELHPKAAPSTKRPRTPSHSPPSVHTPEDQSSSAGEARSSAARFRGTSLELAEEAPGDTTAHTPPAAEETEQEEIELPEEEPELEEPEPSPPREKGKGKKGKGKGKGSKGKKGQKSKPKKRNRGLKKVQRNIDFYDNKRRWEKASEVNIWELNSWPAIYIQGQYWDNDAEVIGEMKSLAVGDDGTMLTVKAHGTTSEELLRLLSGRASKVLQVHLCDEPCSHLVWKEGLIHAQRLKRCQFEDHPWSRNAEVSVREAERDEMEVLRKEAAERGKGVGAGLGAPGAAAEEAAREAPKEEKEASSKKKKKKKKKKAKERMTPVKSLEAIFGTTGLDPKEEVRRKLRRKAKHLSRKARSRKSSSNSSSSDSSSGSSTMEEGPTEELFSPVSAPQRIWRRFPGVLTSTMILEAQRVMLLQLGAGLHEAETRSLRPIVSQYCRQHLMASMAPPVAREALHWSAVLDLILEGRVASAMDVMTQRLKSLEGLSKSMRPDLLRQLELLPLDRGGLATSSEVQMAGQAANHEAKVLQKSTTRPWEERQKGKEKGEKGKWKSSKGDNKTNEFDKSKKEKGDGKKKP</sequence>
<accession>A0ABP0QMP4</accession>
<reference evidence="2 3" key="1">
    <citation type="submission" date="2024-02" db="EMBL/GenBank/DDBJ databases">
        <authorList>
            <person name="Chen Y."/>
            <person name="Shah S."/>
            <person name="Dougan E. K."/>
            <person name="Thang M."/>
            <person name="Chan C."/>
        </authorList>
    </citation>
    <scope>NUCLEOTIDE SEQUENCE [LARGE SCALE GENOMIC DNA]</scope>
</reference>
<feature type="region of interest" description="Disordered" evidence="1">
    <location>
        <begin position="67"/>
        <end position="340"/>
    </location>
</feature>
<feature type="compositionally biased region" description="Low complexity" evidence="1">
    <location>
        <begin position="570"/>
        <end position="584"/>
    </location>
</feature>
<evidence type="ECO:0000313" key="3">
    <source>
        <dbReference type="Proteomes" id="UP001642464"/>
    </source>
</evidence>
<protein>
    <submittedName>
        <fullName evidence="2">Uncharacterized protein</fullName>
    </submittedName>
</protein>
<feature type="non-terminal residue" evidence="2">
    <location>
        <position position="787"/>
    </location>
</feature>
<feature type="compositionally biased region" description="Basic residues" evidence="1">
    <location>
        <begin position="515"/>
        <end position="526"/>
    </location>
</feature>
<feature type="region of interest" description="Disordered" evidence="1">
    <location>
        <begin position="548"/>
        <end position="596"/>
    </location>
</feature>
<feature type="compositionally biased region" description="Low complexity" evidence="1">
    <location>
        <begin position="229"/>
        <end position="257"/>
    </location>
</feature>
<feature type="compositionally biased region" description="Basic and acidic residues" evidence="1">
    <location>
        <begin position="208"/>
        <end position="217"/>
    </location>
</feature>
<dbReference type="EMBL" id="CAXAMM010039855">
    <property type="protein sequence ID" value="CAK9089538.1"/>
    <property type="molecule type" value="Genomic_DNA"/>
</dbReference>
<gene>
    <name evidence="2" type="ORF">SCF082_LOCUS42248</name>
</gene>
<feature type="compositionally biased region" description="Basic residues" evidence="1">
    <location>
        <begin position="194"/>
        <end position="207"/>
    </location>
</feature>
<feature type="region of interest" description="Disordered" evidence="1">
    <location>
        <begin position="485"/>
        <end position="530"/>
    </location>
</feature>
<proteinExistence type="predicted"/>
<feature type="compositionally biased region" description="Gly residues" evidence="1">
    <location>
        <begin position="72"/>
        <end position="81"/>
    </location>
</feature>
<feature type="compositionally biased region" description="Basic and acidic residues" evidence="1">
    <location>
        <begin position="500"/>
        <end position="514"/>
    </location>
</feature>
<feature type="compositionally biased region" description="Basic residues" evidence="1">
    <location>
        <begin position="552"/>
        <end position="569"/>
    </location>
</feature>
<keyword evidence="3" id="KW-1185">Reference proteome</keyword>
<evidence type="ECO:0000313" key="2">
    <source>
        <dbReference type="EMBL" id="CAK9089538.1"/>
    </source>
</evidence>
<organism evidence="2 3">
    <name type="scientific">Durusdinium trenchii</name>
    <dbReference type="NCBI Taxonomy" id="1381693"/>
    <lineage>
        <taxon>Eukaryota</taxon>
        <taxon>Sar</taxon>
        <taxon>Alveolata</taxon>
        <taxon>Dinophyceae</taxon>
        <taxon>Suessiales</taxon>
        <taxon>Symbiodiniaceae</taxon>
        <taxon>Durusdinium</taxon>
    </lineage>
</organism>
<feature type="compositionally biased region" description="Acidic residues" evidence="1">
    <location>
        <begin position="280"/>
        <end position="300"/>
    </location>
</feature>
<feature type="compositionally biased region" description="Basic residues" evidence="1">
    <location>
        <begin position="308"/>
        <end position="340"/>
    </location>
</feature>
<feature type="region of interest" description="Disordered" evidence="1">
    <location>
        <begin position="723"/>
        <end position="787"/>
    </location>
</feature>
<name>A0ABP0QMP4_9DINO</name>
<comment type="caution">
    <text evidence="2">The sequence shown here is derived from an EMBL/GenBank/DDBJ whole genome shotgun (WGS) entry which is preliminary data.</text>
</comment>
<dbReference type="Proteomes" id="UP001642464">
    <property type="component" value="Unassembled WGS sequence"/>
</dbReference>
<evidence type="ECO:0000256" key="1">
    <source>
        <dbReference type="SAM" id="MobiDB-lite"/>
    </source>
</evidence>
<feature type="compositionally biased region" description="Basic residues" evidence="1">
    <location>
        <begin position="172"/>
        <end position="184"/>
    </location>
</feature>